<name>A0A7X0XC86_9LIST</name>
<dbReference type="InterPro" id="IPR053169">
    <property type="entry name" value="MUG_Protein"/>
</dbReference>
<dbReference type="PANTHER" id="PTHR47791:SF3">
    <property type="entry name" value="MEIOTICALLY UP-REGULATED GENE 191 PROTEIN"/>
    <property type="match status" value="1"/>
</dbReference>
<dbReference type="GO" id="GO:0005975">
    <property type="term" value="P:carbohydrate metabolic process"/>
    <property type="evidence" value="ECO:0007669"/>
    <property type="project" value="InterPro"/>
</dbReference>
<proteinExistence type="predicted"/>
<sequence length="342" mass="40163">MKWSEYATIAQQSLEKFYRAETEEQFLNNFYPSEDLKKDNEVFNYWWLAHLVEVRLDGYLRTKKQEDLQIAEDTYSHNKNRNGGTLIHDFYDDMLWNALAAFRLYKATEKQVYLADAMLVWQDLVDTGWNDTMGGGFAWRRPQMYYKNTPVNAPFIILSCWLYNEHQEQKYLDWALKTYEWQTKVLVREDGFVEDGINRLEDGKIDLEWQFTYNQGVYIGANLELYRITKDGYYLQAANQTAKIALQELTSNDVFKEEGSGGDEGLFKGIFYRYFTDLIEETANDSFRDFVTQSCRILVDNAMIDNYLLMGMNWAEKPHGKIPYSAELSGMIALEMVAKLES</sequence>
<dbReference type="Proteomes" id="UP000533953">
    <property type="component" value="Unassembled WGS sequence"/>
</dbReference>
<dbReference type="EMBL" id="JAASTX010000007">
    <property type="protein sequence ID" value="MBC1491545.1"/>
    <property type="molecule type" value="Genomic_DNA"/>
</dbReference>
<protein>
    <submittedName>
        <fullName evidence="1">Glycoside hydrolase</fullName>
    </submittedName>
</protein>
<accession>A0A7X0XC86</accession>
<dbReference type="InterPro" id="IPR014512">
    <property type="entry name" value="O_gly_hydro"/>
</dbReference>
<evidence type="ECO:0000313" key="1">
    <source>
        <dbReference type="EMBL" id="MBC1491545.1"/>
    </source>
</evidence>
<keyword evidence="1" id="KW-0378">Hydrolase</keyword>
<dbReference type="PIRSF" id="PIRSF021505">
    <property type="entry name" value="O_gly_hdrol"/>
    <property type="match status" value="1"/>
</dbReference>
<dbReference type="RefSeq" id="WP_185402034.1">
    <property type="nucleotide sequence ID" value="NZ_JAARQY010000001.1"/>
</dbReference>
<dbReference type="SUPFAM" id="SSF48208">
    <property type="entry name" value="Six-hairpin glycosidases"/>
    <property type="match status" value="1"/>
</dbReference>
<dbReference type="InterPro" id="IPR005198">
    <property type="entry name" value="Glyco_hydro_76"/>
</dbReference>
<dbReference type="AlphaFoldDB" id="A0A7X0XC86"/>
<dbReference type="GO" id="GO:0016787">
    <property type="term" value="F:hydrolase activity"/>
    <property type="evidence" value="ECO:0007669"/>
    <property type="project" value="UniProtKB-KW"/>
</dbReference>
<gene>
    <name evidence="1" type="ORF">HCI99_06875</name>
</gene>
<dbReference type="Gene3D" id="1.50.10.20">
    <property type="match status" value="1"/>
</dbReference>
<reference evidence="1 2" key="1">
    <citation type="submission" date="2020-03" db="EMBL/GenBank/DDBJ databases">
        <title>Soil Listeria distribution.</title>
        <authorList>
            <person name="Liao J."/>
            <person name="Wiedmann M."/>
        </authorList>
    </citation>
    <scope>NUCLEOTIDE SEQUENCE [LARGE SCALE GENOMIC DNA]</scope>
    <source>
        <strain evidence="1 2">FSL L7-1547</strain>
    </source>
</reference>
<comment type="caution">
    <text evidence="1">The sequence shown here is derived from an EMBL/GenBank/DDBJ whole genome shotgun (WGS) entry which is preliminary data.</text>
</comment>
<dbReference type="Pfam" id="PF03663">
    <property type="entry name" value="Glyco_hydro_76"/>
    <property type="match status" value="1"/>
</dbReference>
<dbReference type="InterPro" id="IPR008928">
    <property type="entry name" value="6-hairpin_glycosidase_sf"/>
</dbReference>
<evidence type="ECO:0000313" key="2">
    <source>
        <dbReference type="Proteomes" id="UP000533953"/>
    </source>
</evidence>
<organism evidence="1 2">
    <name type="scientific">Listeria booriae</name>
    <dbReference type="NCBI Taxonomy" id="1552123"/>
    <lineage>
        <taxon>Bacteria</taxon>
        <taxon>Bacillati</taxon>
        <taxon>Bacillota</taxon>
        <taxon>Bacilli</taxon>
        <taxon>Bacillales</taxon>
        <taxon>Listeriaceae</taxon>
        <taxon>Listeria</taxon>
    </lineage>
</organism>
<dbReference type="PANTHER" id="PTHR47791">
    <property type="entry name" value="MEIOTICALLY UP-REGULATED GENE 191 PROTEIN"/>
    <property type="match status" value="1"/>
</dbReference>